<dbReference type="EMBL" id="SGPJ01000025">
    <property type="protein sequence ID" value="THH01366.1"/>
    <property type="molecule type" value="Genomic_DNA"/>
</dbReference>
<dbReference type="InterPro" id="IPR011059">
    <property type="entry name" value="Metal-dep_hydrolase_composite"/>
</dbReference>
<dbReference type="SUPFAM" id="SSF51338">
    <property type="entry name" value="Composite domain of metallo-dependent hydrolases"/>
    <property type="match status" value="1"/>
</dbReference>
<dbReference type="SUPFAM" id="SSF51556">
    <property type="entry name" value="Metallo-dependent hydrolases"/>
    <property type="match status" value="1"/>
</dbReference>
<feature type="domain" description="Amidohydrolase-related" evidence="1">
    <location>
        <begin position="62"/>
        <end position="398"/>
    </location>
</feature>
<dbReference type="InterPro" id="IPR051781">
    <property type="entry name" value="Metallo-dep_Hydrolase"/>
</dbReference>
<dbReference type="InterPro" id="IPR006680">
    <property type="entry name" value="Amidohydro-rel"/>
</dbReference>
<name>A0A4S4KRY8_9APHY</name>
<dbReference type="Pfam" id="PF01979">
    <property type="entry name" value="Amidohydro_1"/>
    <property type="match status" value="1"/>
</dbReference>
<proteinExistence type="predicted"/>
<dbReference type="PANTHER" id="PTHR43135:SF3">
    <property type="entry name" value="ALPHA-D-RIBOSE 1-METHYLPHOSPHONATE 5-TRIPHOSPHATE DIPHOSPHATASE"/>
    <property type="match status" value="1"/>
</dbReference>
<comment type="caution">
    <text evidence="2">The sequence shown here is derived from an EMBL/GenBank/DDBJ whole genome shotgun (WGS) entry which is preliminary data.</text>
</comment>
<dbReference type="PANTHER" id="PTHR43135">
    <property type="entry name" value="ALPHA-D-RIBOSE 1-METHYLPHOSPHONATE 5-TRIPHOSPHATE DIPHOSPHATASE"/>
    <property type="match status" value="1"/>
</dbReference>
<keyword evidence="3" id="KW-1185">Reference proteome</keyword>
<evidence type="ECO:0000313" key="3">
    <source>
        <dbReference type="Proteomes" id="UP000309038"/>
    </source>
</evidence>
<dbReference type="InterPro" id="IPR032466">
    <property type="entry name" value="Metal_Hydrolase"/>
</dbReference>
<dbReference type="Gene3D" id="3.20.20.140">
    <property type="entry name" value="Metal-dependent hydrolases"/>
    <property type="match status" value="1"/>
</dbReference>
<gene>
    <name evidence="2" type="ORF">EW026_g1314</name>
</gene>
<dbReference type="GO" id="GO:0016810">
    <property type="term" value="F:hydrolase activity, acting on carbon-nitrogen (but not peptide) bonds"/>
    <property type="evidence" value="ECO:0007669"/>
    <property type="project" value="InterPro"/>
</dbReference>
<reference evidence="2 3" key="1">
    <citation type="submission" date="2019-02" db="EMBL/GenBank/DDBJ databases">
        <title>Genome sequencing of the rare red list fungi Phlebia centrifuga.</title>
        <authorList>
            <person name="Buettner E."/>
            <person name="Kellner H."/>
        </authorList>
    </citation>
    <scope>NUCLEOTIDE SEQUENCE [LARGE SCALE GENOMIC DNA]</scope>
    <source>
        <strain evidence="2 3">DSM 108282</strain>
    </source>
</reference>
<dbReference type="Proteomes" id="UP000309038">
    <property type="component" value="Unassembled WGS sequence"/>
</dbReference>
<protein>
    <recommendedName>
        <fullName evidence="1">Amidohydrolase-related domain-containing protein</fullName>
    </recommendedName>
</protein>
<sequence>MTRILAGKLFDPYTGDLLQNRLITVSPESGLILDVQPFDDSVLASIADLADPNAIVDLRDLTVLPGLVDVHVHLFLHPYSEVSWEDQVTRESIAERTVRATVHARRTLMAGYTAVRDLGTEGAEDADLALRKCISGPNPIAVGPRYFVANRAIAATGSYGTQILLIGYYNVPGTDAISIGPKNKLYPNQTGVQGIYGTEAADGEIECRKAVRRQLRLLMTVYLRKIYADYRFRANANDVAPQTAGDSVMTFSQGEVAAMVSEAHRLGVKIAAHASNTSTWTELVTSHEQVDTIEHTYGLEEVFEGSPPCAPIKGNKTVWVPTLSVYYLLGQQSGVWDRAKKTFQAAIKAFPKNLHVACGGDTGVFPHGDNAQEMKLMVGLGADWRMVLRWGTLGGWECVRSLRWEGPKGTERLRRVGELREDARLVGDNEVPFGVVVKGFAADIIATNGNLEKDFAGAVDKQNIRFVMKGGKIYKRDGLEVV</sequence>
<evidence type="ECO:0000259" key="1">
    <source>
        <dbReference type="Pfam" id="PF01979"/>
    </source>
</evidence>
<dbReference type="AlphaFoldDB" id="A0A4S4KRY8"/>
<accession>A0A4S4KRY8</accession>
<organism evidence="2 3">
    <name type="scientific">Hermanssonia centrifuga</name>
    <dbReference type="NCBI Taxonomy" id="98765"/>
    <lineage>
        <taxon>Eukaryota</taxon>
        <taxon>Fungi</taxon>
        <taxon>Dikarya</taxon>
        <taxon>Basidiomycota</taxon>
        <taxon>Agaricomycotina</taxon>
        <taxon>Agaricomycetes</taxon>
        <taxon>Polyporales</taxon>
        <taxon>Meruliaceae</taxon>
        <taxon>Hermanssonia</taxon>
    </lineage>
</organism>
<evidence type="ECO:0000313" key="2">
    <source>
        <dbReference type="EMBL" id="THH01366.1"/>
    </source>
</evidence>
<dbReference type="Gene3D" id="2.30.40.10">
    <property type="entry name" value="Urease, subunit C, domain 1"/>
    <property type="match status" value="1"/>
</dbReference>